<proteinExistence type="predicted"/>
<dbReference type="Gene3D" id="1.10.357.10">
    <property type="entry name" value="Tetracycline Repressor, domain 2"/>
    <property type="match status" value="1"/>
</dbReference>
<accession>A0A268FAM9</accession>
<organism evidence="2 3">
    <name type="scientific">Niallia circulans</name>
    <name type="common">Bacillus circulans</name>
    <dbReference type="NCBI Taxonomy" id="1397"/>
    <lineage>
        <taxon>Bacteria</taxon>
        <taxon>Bacillati</taxon>
        <taxon>Bacillota</taxon>
        <taxon>Bacilli</taxon>
        <taxon>Bacillales</taxon>
        <taxon>Bacillaceae</taxon>
        <taxon>Niallia</taxon>
    </lineage>
</organism>
<protein>
    <submittedName>
        <fullName evidence="2">Uncharacterized protein</fullName>
    </submittedName>
</protein>
<dbReference type="RefSeq" id="WP_095331338.1">
    <property type="nucleotide sequence ID" value="NZ_CP026031.1"/>
</dbReference>
<comment type="caution">
    <text evidence="2">The sequence shown here is derived from an EMBL/GenBank/DDBJ whole genome shotgun (WGS) entry which is preliminary data.</text>
</comment>
<evidence type="ECO:0000313" key="2">
    <source>
        <dbReference type="EMBL" id="PAD82433.1"/>
    </source>
</evidence>
<dbReference type="KEGG" id="bcir:C2I06_20000"/>
<dbReference type="InterPro" id="IPR001647">
    <property type="entry name" value="HTH_TetR"/>
</dbReference>
<reference evidence="2 3" key="1">
    <citation type="submission" date="2017-07" db="EMBL/GenBank/DDBJ databases">
        <title>Isolation and whole genome analysis of endospore-forming bacteria from heroin.</title>
        <authorList>
            <person name="Kalinowski J."/>
            <person name="Ahrens B."/>
            <person name="Al-Dilaimi A."/>
            <person name="Winkler A."/>
            <person name="Wibberg D."/>
            <person name="Schleenbecker U."/>
            <person name="Ruckert C."/>
            <person name="Wolfel R."/>
            <person name="Grass G."/>
        </authorList>
    </citation>
    <scope>NUCLEOTIDE SEQUENCE [LARGE SCALE GENOMIC DNA]</scope>
    <source>
        <strain evidence="2 3">7521-2</strain>
    </source>
</reference>
<gene>
    <name evidence="2" type="ORF">CHH57_14890</name>
</gene>
<keyword evidence="1" id="KW-0238">DNA-binding</keyword>
<dbReference type="Proteomes" id="UP000216961">
    <property type="component" value="Unassembled WGS sequence"/>
</dbReference>
<dbReference type="GO" id="GO:0003677">
    <property type="term" value="F:DNA binding"/>
    <property type="evidence" value="ECO:0007669"/>
    <property type="project" value="UniProtKB-UniRule"/>
</dbReference>
<dbReference type="PROSITE" id="PS50977">
    <property type="entry name" value="HTH_TETR_2"/>
    <property type="match status" value="1"/>
</dbReference>
<name>A0A268FAM9_NIACI</name>
<dbReference type="AlphaFoldDB" id="A0A268FAM9"/>
<dbReference type="SUPFAM" id="SSF46689">
    <property type="entry name" value="Homeodomain-like"/>
    <property type="match status" value="1"/>
</dbReference>
<sequence>MDKRVERTQKLLLQSLMMFNLKNKNFYEISIRDLCEQAGIARQTFYRNYLVKEDIIIRQISNVMSDFKSVLKQQSFNASGFIQLLIQFWKQNQETFVLIEWAGISNEFIRQLANFNKLVMEQHKAFGKNSEYIANYYAGATYMFLKTFMEKNDFSQEAYAKGAAVYNQLTNQCKGLFEPLN</sequence>
<dbReference type="EMBL" id="NPBQ01000090">
    <property type="protein sequence ID" value="PAD82433.1"/>
    <property type="molecule type" value="Genomic_DNA"/>
</dbReference>
<evidence type="ECO:0000313" key="3">
    <source>
        <dbReference type="Proteomes" id="UP000216961"/>
    </source>
</evidence>
<dbReference type="InterPro" id="IPR009057">
    <property type="entry name" value="Homeodomain-like_sf"/>
</dbReference>
<evidence type="ECO:0000256" key="1">
    <source>
        <dbReference type="ARBA" id="ARBA00023125"/>
    </source>
</evidence>